<dbReference type="Gene3D" id="3.90.1750.20">
    <property type="entry name" value="Putative Large Serine Recombinase, Chain B, Domain 2"/>
    <property type="match status" value="1"/>
</dbReference>
<dbReference type="EMBL" id="BK014985">
    <property type="protein sequence ID" value="DAD85613.1"/>
    <property type="molecule type" value="Genomic_DNA"/>
</dbReference>
<dbReference type="PROSITE" id="PS51736">
    <property type="entry name" value="RECOMBINASES_3"/>
    <property type="match status" value="1"/>
</dbReference>
<accession>A0A8S5MTE0</accession>
<dbReference type="Pfam" id="PF13408">
    <property type="entry name" value="Zn_ribbon_recom"/>
    <property type="match status" value="1"/>
</dbReference>
<protein>
    <submittedName>
        <fullName evidence="4">Integrase</fullName>
    </submittedName>
</protein>
<dbReference type="GO" id="GO:0003677">
    <property type="term" value="F:DNA binding"/>
    <property type="evidence" value="ECO:0007669"/>
    <property type="project" value="InterPro"/>
</dbReference>
<dbReference type="GO" id="GO:0000150">
    <property type="term" value="F:DNA strand exchange activity"/>
    <property type="evidence" value="ECO:0007669"/>
    <property type="project" value="InterPro"/>
</dbReference>
<dbReference type="InterPro" id="IPR050639">
    <property type="entry name" value="SSR_resolvase"/>
</dbReference>
<dbReference type="PANTHER" id="PTHR30461:SF23">
    <property type="entry name" value="DNA RECOMBINASE-RELATED"/>
    <property type="match status" value="1"/>
</dbReference>
<dbReference type="PROSITE" id="PS51737">
    <property type="entry name" value="RECOMBINASE_DNA_BIND"/>
    <property type="match status" value="1"/>
</dbReference>
<dbReference type="Gene3D" id="3.40.50.1390">
    <property type="entry name" value="Resolvase, N-terminal catalytic domain"/>
    <property type="match status" value="1"/>
</dbReference>
<dbReference type="InterPro" id="IPR038109">
    <property type="entry name" value="DNA_bind_recomb_sf"/>
</dbReference>
<keyword evidence="1" id="KW-0472">Membrane</keyword>
<dbReference type="Pfam" id="PF07508">
    <property type="entry name" value="Recombinase"/>
    <property type="match status" value="1"/>
</dbReference>
<reference evidence="4" key="1">
    <citation type="journal article" date="2021" name="Proc. Natl. Acad. Sci. U.S.A.">
        <title>A Catalog of Tens of Thousands of Viruses from Human Metagenomes Reveals Hidden Associations with Chronic Diseases.</title>
        <authorList>
            <person name="Tisza M.J."/>
            <person name="Buck C.B."/>
        </authorList>
    </citation>
    <scope>NUCLEOTIDE SEQUENCE</scope>
    <source>
        <strain evidence="4">Ctino4</strain>
    </source>
</reference>
<keyword evidence="1" id="KW-1133">Transmembrane helix</keyword>
<dbReference type="InterPro" id="IPR006119">
    <property type="entry name" value="Resolv_N"/>
</dbReference>
<feature type="transmembrane region" description="Helical" evidence="1">
    <location>
        <begin position="20"/>
        <end position="38"/>
    </location>
</feature>
<dbReference type="SMART" id="SM00857">
    <property type="entry name" value="Resolvase"/>
    <property type="match status" value="1"/>
</dbReference>
<feature type="domain" description="Resolvase/invertase-type recombinase catalytic" evidence="2">
    <location>
        <begin position="48"/>
        <end position="200"/>
    </location>
</feature>
<evidence type="ECO:0000259" key="3">
    <source>
        <dbReference type="PROSITE" id="PS51737"/>
    </source>
</evidence>
<evidence type="ECO:0000256" key="1">
    <source>
        <dbReference type="SAM" id="Phobius"/>
    </source>
</evidence>
<dbReference type="CDD" id="cd00338">
    <property type="entry name" value="Ser_Recombinase"/>
    <property type="match status" value="1"/>
</dbReference>
<sequence length="565" mass="64853">MDLRRDTSFHKNIVSSSERLHNQNICVVVIFVPILYILNRGDIMELLNVCIYLRKSRADREAEARGEGETLARHERILLDLAKKRSYNVGAIYKEIVSGETISARPVMQQLLREVESGMWDGVLVVEVERLARGDTIDQGVVARSFQYSNTLIITPLKTYDPNNEYDEEYFEFGLFMSRREYKTIRRRLTAGRESSAKEGKYCGSKPPYGYSRVKLVGEKGWTLQPVPDQAEIVKLIFNLYVHGVSGERIGMAKICRKLNDSGVKTMDGGLWTISRVQAILRNPVYEGMIRWNSRKAVKHIKDGQITISRPFAQDYILVKGRHPAIVSRELFQQAQDIVNKNPARPLNSLHVLRNPLAGIVRCGKCDHVMTRKSPNGRQGDLIRCPYSSCSNISSKLPLVEKALLDGIQELVDGYRLNNSVSDQEYSLSISEREKMIQGKLKEIDILKKRKQRQYDLLEQGIYSTEEFLERSRATAAELSACDAVILSLKQEIEHEQELQFQRSSFIPKCEDLLANYWTWDTSTKNRFLRELIEKAVYTKNAKNTWKNGDDISFTLDIYPKIQQK</sequence>
<proteinExistence type="predicted"/>
<evidence type="ECO:0000313" key="4">
    <source>
        <dbReference type="EMBL" id="DAD85613.1"/>
    </source>
</evidence>
<feature type="domain" description="Recombinase" evidence="3">
    <location>
        <begin position="208"/>
        <end position="345"/>
    </location>
</feature>
<name>A0A8S5MTE0_9CAUD</name>
<dbReference type="SUPFAM" id="SSF53041">
    <property type="entry name" value="Resolvase-like"/>
    <property type="match status" value="1"/>
</dbReference>
<evidence type="ECO:0000259" key="2">
    <source>
        <dbReference type="PROSITE" id="PS51736"/>
    </source>
</evidence>
<dbReference type="InterPro" id="IPR011109">
    <property type="entry name" value="DNA_bind_recombinase_dom"/>
</dbReference>
<organism evidence="4">
    <name type="scientific">Myoviridae sp. ctino4</name>
    <dbReference type="NCBI Taxonomy" id="2826686"/>
    <lineage>
        <taxon>Viruses</taxon>
        <taxon>Duplodnaviria</taxon>
        <taxon>Heunggongvirae</taxon>
        <taxon>Uroviricota</taxon>
        <taxon>Caudoviricetes</taxon>
    </lineage>
</organism>
<dbReference type="Pfam" id="PF00239">
    <property type="entry name" value="Resolvase"/>
    <property type="match status" value="1"/>
</dbReference>
<dbReference type="PANTHER" id="PTHR30461">
    <property type="entry name" value="DNA-INVERTASE FROM LAMBDOID PROPHAGE"/>
    <property type="match status" value="1"/>
</dbReference>
<keyword evidence="1" id="KW-0812">Transmembrane</keyword>
<dbReference type="InterPro" id="IPR036162">
    <property type="entry name" value="Resolvase-like_N_sf"/>
</dbReference>
<dbReference type="InterPro" id="IPR025827">
    <property type="entry name" value="Zn_ribbon_recom_dom"/>
</dbReference>